<dbReference type="InterPro" id="IPR055727">
    <property type="entry name" value="DUF7303"/>
</dbReference>
<organism evidence="1 2">
    <name type="scientific">Rhodobacter phage RcSpartan</name>
    <dbReference type="NCBI Taxonomy" id="1662331"/>
    <lineage>
        <taxon>Viruses</taxon>
        <taxon>Duplodnaviria</taxon>
        <taxon>Heunggongvirae</taxon>
        <taxon>Uroviricota</taxon>
        <taxon>Caudoviricetes</taxon>
        <taxon>Titanvirus</taxon>
        <taxon>Titanvirus rcspartan</taxon>
    </lineage>
</organism>
<dbReference type="EMBL" id="KR935215">
    <property type="protein sequence ID" value="AKU43244.1"/>
    <property type="molecule type" value="Genomic_DNA"/>
</dbReference>
<gene>
    <name evidence="1" type="ORF">RCSPARTAN_61</name>
</gene>
<accession>A0A0K1LLC0</accession>
<sequence length="219" mass="22552">MAKRPNIAAVALNMVALAAIVEAGEAGTYGPAADVQGLANAGLVEINPAMTDENGNVAVRATAAGIAKIAEGSGAATPVATASTAFEIGDVPDDILSAASEKRRAGRSGGEKYPFDALEVGKGFFVPATEKMPEPAKSLASTVSSATARYAEETDEDETVTVKTYATGEDGKRVKDAEGHFVVESEAEVTRKKMRNTRVFKLVPSKPGAAPGAWVVRTA</sequence>
<proteinExistence type="predicted"/>
<evidence type="ECO:0000313" key="1">
    <source>
        <dbReference type="EMBL" id="AKU43244.1"/>
    </source>
</evidence>
<protein>
    <submittedName>
        <fullName evidence="1">Uncharacterized protein</fullName>
    </submittedName>
</protein>
<evidence type="ECO:0000313" key="2">
    <source>
        <dbReference type="Proteomes" id="UP000222205"/>
    </source>
</evidence>
<reference evidence="1 2" key="1">
    <citation type="journal article" date="2016" name="Genome Announc.">
        <title>Complete Genome Sequences of Five Bacteriophages That Infect Rhodobacter capsulatus.</title>
        <authorList>
            <person name="Bollivar D.W."/>
            <person name="Bernardoni B."/>
            <person name="Bockman M.R."/>
            <person name="Miller B.M."/>
            <person name="Russell D.A."/>
            <person name="Delesalle V.A."/>
            <person name="Krukonis G.P."/>
            <person name="Hatfull G.F."/>
            <person name="Cross M.R."/>
            <person name="Szewczyk M.M."/>
            <person name="Eppurath A."/>
        </authorList>
    </citation>
    <scope>NUCLEOTIDE SEQUENCE [LARGE SCALE GENOMIC DNA]</scope>
</reference>
<dbReference type="OrthoDB" id="11274at10239"/>
<keyword evidence="2" id="KW-1185">Reference proteome</keyword>
<dbReference type="Pfam" id="PF23978">
    <property type="entry name" value="DUF7303"/>
    <property type="match status" value="1"/>
</dbReference>
<name>A0A0K1LLC0_9CAUD</name>
<dbReference type="Proteomes" id="UP000222205">
    <property type="component" value="Segment"/>
</dbReference>